<keyword evidence="3" id="KW-1185">Reference proteome</keyword>
<dbReference type="Proteomes" id="UP001341281">
    <property type="component" value="Chromosome 01"/>
</dbReference>
<evidence type="ECO:0000313" key="2">
    <source>
        <dbReference type="EMBL" id="WVZ52273.1"/>
    </source>
</evidence>
<evidence type="ECO:0000256" key="1">
    <source>
        <dbReference type="SAM" id="MobiDB-lite"/>
    </source>
</evidence>
<name>A0AAQ3PQX4_PASNO</name>
<dbReference type="EMBL" id="CP144745">
    <property type="protein sequence ID" value="WVZ52273.1"/>
    <property type="molecule type" value="Genomic_DNA"/>
</dbReference>
<sequence>MLEEFNEVFEAIGWSDFAKILEGGIILLTKEFLMMLRTDTRRDARALARTRKKQYIRSHDSHPTTPSRGANPQGQRGCTTARSRTCMGSSKHTCSGSQPTGFRHSSWNSIVPSVNPTPSHHRGGYGHGAGPSHSACYTGGELDGNFTALFGALDLQEHRTLGMMDSIADIQQQQGVDHNLILETRATVDRMQE</sequence>
<dbReference type="AlphaFoldDB" id="A0AAQ3PQX4"/>
<accession>A0AAQ3PQX4</accession>
<gene>
    <name evidence="2" type="ORF">U9M48_003349</name>
</gene>
<organism evidence="2 3">
    <name type="scientific">Paspalum notatum var. saurae</name>
    <dbReference type="NCBI Taxonomy" id="547442"/>
    <lineage>
        <taxon>Eukaryota</taxon>
        <taxon>Viridiplantae</taxon>
        <taxon>Streptophyta</taxon>
        <taxon>Embryophyta</taxon>
        <taxon>Tracheophyta</taxon>
        <taxon>Spermatophyta</taxon>
        <taxon>Magnoliopsida</taxon>
        <taxon>Liliopsida</taxon>
        <taxon>Poales</taxon>
        <taxon>Poaceae</taxon>
        <taxon>PACMAD clade</taxon>
        <taxon>Panicoideae</taxon>
        <taxon>Andropogonodae</taxon>
        <taxon>Paspaleae</taxon>
        <taxon>Paspalinae</taxon>
        <taxon>Paspalum</taxon>
    </lineage>
</organism>
<proteinExistence type="predicted"/>
<feature type="compositionally biased region" description="Polar residues" evidence="1">
    <location>
        <begin position="63"/>
        <end position="105"/>
    </location>
</feature>
<evidence type="ECO:0000313" key="3">
    <source>
        <dbReference type="Proteomes" id="UP001341281"/>
    </source>
</evidence>
<reference evidence="2 3" key="1">
    <citation type="submission" date="2024-02" db="EMBL/GenBank/DDBJ databases">
        <title>High-quality chromosome-scale genome assembly of Pensacola bahiagrass (Paspalum notatum Flugge var. saurae).</title>
        <authorList>
            <person name="Vega J.M."/>
            <person name="Podio M."/>
            <person name="Orjuela J."/>
            <person name="Siena L.A."/>
            <person name="Pessino S.C."/>
            <person name="Combes M.C."/>
            <person name="Mariac C."/>
            <person name="Albertini E."/>
            <person name="Pupilli F."/>
            <person name="Ortiz J.P.A."/>
            <person name="Leblanc O."/>
        </authorList>
    </citation>
    <scope>NUCLEOTIDE SEQUENCE [LARGE SCALE GENOMIC DNA]</scope>
    <source>
        <strain evidence="2">R1</strain>
        <tissue evidence="2">Leaf</tissue>
    </source>
</reference>
<protein>
    <submittedName>
        <fullName evidence="2">Uncharacterized protein</fullName>
    </submittedName>
</protein>
<feature type="region of interest" description="Disordered" evidence="1">
    <location>
        <begin position="48"/>
        <end position="105"/>
    </location>
</feature>